<feature type="domain" description="C2H2-type" evidence="2">
    <location>
        <begin position="878"/>
        <end position="900"/>
    </location>
</feature>
<feature type="region of interest" description="Disordered" evidence="1">
    <location>
        <begin position="685"/>
        <end position="709"/>
    </location>
</feature>
<feature type="compositionally biased region" description="Basic and acidic residues" evidence="1">
    <location>
        <begin position="685"/>
        <end position="694"/>
    </location>
</feature>
<feature type="region of interest" description="Disordered" evidence="1">
    <location>
        <begin position="1473"/>
        <end position="1495"/>
    </location>
</feature>
<comment type="caution">
    <text evidence="3">The sequence shown here is derived from an EMBL/GenBank/DDBJ whole genome shotgun (WGS) entry which is preliminary data.</text>
</comment>
<reference evidence="3 4" key="1">
    <citation type="journal article" date="2022" name="bioRxiv">
        <title>Genomics of Preaxostyla Flagellates Illuminates Evolutionary Transitions and the Path Towards Mitochondrial Loss.</title>
        <authorList>
            <person name="Novak L.V.F."/>
            <person name="Treitli S.C."/>
            <person name="Pyrih J."/>
            <person name="Halakuc P."/>
            <person name="Pipaliya S.V."/>
            <person name="Vacek V."/>
            <person name="Brzon O."/>
            <person name="Soukal P."/>
            <person name="Eme L."/>
            <person name="Dacks J.B."/>
            <person name="Karnkowska A."/>
            <person name="Elias M."/>
            <person name="Hampl V."/>
        </authorList>
    </citation>
    <scope>NUCLEOTIDE SEQUENCE [LARGE SCALE GENOMIC DNA]</scope>
    <source>
        <strain evidence="3">NAU3</strain>
        <tissue evidence="3">Gut</tissue>
    </source>
</reference>
<feature type="compositionally biased region" description="Polar residues" evidence="1">
    <location>
        <begin position="602"/>
        <end position="624"/>
    </location>
</feature>
<gene>
    <name evidence="3" type="ORF">BLNAU_15338</name>
</gene>
<proteinExistence type="predicted"/>
<keyword evidence="4" id="KW-1185">Reference proteome</keyword>
<organism evidence="3 4">
    <name type="scientific">Blattamonas nauphoetae</name>
    <dbReference type="NCBI Taxonomy" id="2049346"/>
    <lineage>
        <taxon>Eukaryota</taxon>
        <taxon>Metamonada</taxon>
        <taxon>Preaxostyla</taxon>
        <taxon>Oxymonadida</taxon>
        <taxon>Blattamonas</taxon>
    </lineage>
</organism>
<feature type="region of interest" description="Disordered" evidence="1">
    <location>
        <begin position="598"/>
        <end position="624"/>
    </location>
</feature>
<dbReference type="Proteomes" id="UP001281761">
    <property type="component" value="Unassembled WGS sequence"/>
</dbReference>
<name>A0ABQ9XFY8_9EUKA</name>
<dbReference type="InterPro" id="IPR013087">
    <property type="entry name" value="Znf_C2H2_type"/>
</dbReference>
<evidence type="ECO:0000313" key="3">
    <source>
        <dbReference type="EMBL" id="KAK2949764.1"/>
    </source>
</evidence>
<protein>
    <recommendedName>
        <fullName evidence="2">C2H2-type domain-containing protein</fullName>
    </recommendedName>
</protein>
<evidence type="ECO:0000313" key="4">
    <source>
        <dbReference type="Proteomes" id="UP001281761"/>
    </source>
</evidence>
<sequence>MPSNVQVDPQTKPESESQQIVIVFQEVTVRTKPIHFFVPVKPTTTIGEAKEEFSEMFTHQYPQILPNALVWREISSPFSDQVDPLPISQERNTMVISNVLATLHPANPSPYPSLLAMTFTSAGFHAPPYSHQAEIPSFKDVKCDEGLKAVLKRIARNVFVAIDSSIGPLSQSEYLNYDERPDEIMPLDKSKFLMKTVSSETFVENLEKDLKDILFRPSWFSIIDHVLFHAQLFTLYCDYRESRPMVHIVTGSSGVGKSALRFPCITMAMSLGAERVYTAKGNEYPLQFVLRGKREGIPQNQPPTIVVHPVNKHPRSIEIEPVLYVYDVLLFPTKVKAPSDGDVEYEEDVIFKGTPIRLGEVTVPSIHHFPHFLRLFVGQVGHVQNPLEGKTWHFIDECSRPGTIIFELLSTVCPAVIAQSDSLPFPFMMYTMPKYTLPEAVDVLNSIPCKFQNADISTRAADVGKVKETIDALGFTPRCIQDLSQQEKTLEDVKERRKNIDVTGNLFMQCVSTSLILLDSPQADPINLTTAYTSPETPATMVDLCTRQMQAFYHCFQDAEVCERFTYRELANPELPTIFKRLVNQSIRVGAKFSRLKRGGRVSTTSTKTQMSFPPTPTRSTVETSGQSTMHHAFLPDMAQFQSTRRNKFDDDKWGRYFKTPMNVFTFTRGPAEWRDGMFEFVRVGRESQTEQRGTDPNGPQTRSTRRSDPNLDLRYYTFHLVPHGLFNADFDSMLLFFRVNSNTNEIHSLSVHFLLDSVEEKHVVSEEGANLMKAWLVLLMDVYELDAHQVFPHLMFVVSERVFSKFSAASTDLLGFIPNENIVVVALTTPTAKTIADVRIEVEDTLMIDTGKRLTPNTDPLCVRCGFCGKVLGEHFCYHKCPDGIAGQSALDMHSELIHKRMRRHSIFVWDSEKREAEQRLMNRIADTSPAFVYTRKTLSERDDERDEPESVTQLIGLGIQFASPTKTIPNVEVLNCHASLIVLNVTMVQPALVGHGTRMRRGQEPTLRERLLTDSFDITQRERPLSTTITITHRLRIPHPCQLYRTPLFPPLNPPRPMSSQAERIADVVDRWVEGMWIELPKGWRRSRGPDSTHSPYTALKYEEPSRLLLGSDVFLGQMMLPFEHAGELRERIGRALPTVHPSLVTESGIGRSREECGISECLLGVWRELELLWQVGSLPNMSDDDFWSCFGLTLESSEGIVEAMKKLVTHCGIVMPRFNNLCHFLMAKARVVLERVERCGEAEATSFGSLSSTTAHINDLNEILVDDDMKDWKAALPITDIDDDEIIKRQRELRDLDEEVWGIEHEFAQALGDEPDKETISLMEPPAELVINRWRFVRNKERILQQAWALYHFFGPLTMTLSVRPLLRHDIDSVYQPRLRVRGSAAREDDILRAMRHVCSIIGFVEFVAFDFSVDLTRNLDAQIEKGWKCHQLLMSLWEYLPEPFNRMRDLIKTHQENLESAKLYPVTDSESTMELSATDDDHYQDVTREQR</sequence>
<dbReference type="EMBL" id="JARBJD010000150">
    <property type="protein sequence ID" value="KAK2949764.1"/>
    <property type="molecule type" value="Genomic_DNA"/>
</dbReference>
<accession>A0ABQ9XFY8</accession>
<feature type="compositionally biased region" description="Basic and acidic residues" evidence="1">
    <location>
        <begin position="1483"/>
        <end position="1495"/>
    </location>
</feature>
<evidence type="ECO:0000256" key="1">
    <source>
        <dbReference type="SAM" id="MobiDB-lite"/>
    </source>
</evidence>
<dbReference type="PROSITE" id="PS00028">
    <property type="entry name" value="ZINC_FINGER_C2H2_1"/>
    <property type="match status" value="1"/>
</dbReference>
<evidence type="ECO:0000259" key="2">
    <source>
        <dbReference type="PROSITE" id="PS00028"/>
    </source>
</evidence>